<dbReference type="EC" id="2.7.13.3" evidence="2"/>
<keyword evidence="3" id="KW-0808">Transferase</keyword>
<organism evidence="6">
    <name type="scientific">uncultured Solirubrobacteraceae bacterium</name>
    <dbReference type="NCBI Taxonomy" id="1162706"/>
    <lineage>
        <taxon>Bacteria</taxon>
        <taxon>Bacillati</taxon>
        <taxon>Actinomycetota</taxon>
        <taxon>Thermoleophilia</taxon>
        <taxon>Solirubrobacterales</taxon>
        <taxon>Solirubrobacteraceae</taxon>
        <taxon>environmental samples</taxon>
    </lineage>
</organism>
<reference evidence="6" key="1">
    <citation type="submission" date="2020-02" db="EMBL/GenBank/DDBJ databases">
        <authorList>
            <person name="Meier V. D."/>
        </authorList>
    </citation>
    <scope>NUCLEOTIDE SEQUENCE</scope>
    <source>
        <strain evidence="6">AVDCRST_MAG67</strain>
    </source>
</reference>
<gene>
    <name evidence="6" type="ORF">AVDCRST_MAG67-576</name>
</gene>
<dbReference type="SUPFAM" id="SSF55874">
    <property type="entry name" value="ATPase domain of HSP90 chaperone/DNA topoisomerase II/histidine kinase"/>
    <property type="match status" value="1"/>
</dbReference>
<name>A0A6J4RT19_9ACTN</name>
<dbReference type="Gene3D" id="3.30.565.10">
    <property type="entry name" value="Histidine kinase-like ATPase, C-terminal domain"/>
    <property type="match status" value="1"/>
</dbReference>
<dbReference type="PANTHER" id="PTHR24421">
    <property type="entry name" value="NITRATE/NITRITE SENSOR PROTEIN NARX-RELATED"/>
    <property type="match status" value="1"/>
</dbReference>
<dbReference type="GO" id="GO:0000160">
    <property type="term" value="P:phosphorelay signal transduction system"/>
    <property type="evidence" value="ECO:0007669"/>
    <property type="project" value="UniProtKB-KW"/>
</dbReference>
<accession>A0A6J4RT19</accession>
<evidence type="ECO:0000256" key="5">
    <source>
        <dbReference type="ARBA" id="ARBA00023012"/>
    </source>
</evidence>
<comment type="catalytic activity">
    <reaction evidence="1">
        <text>ATP + protein L-histidine = ADP + protein N-phospho-L-histidine.</text>
        <dbReference type="EC" id="2.7.13.3"/>
    </reaction>
</comment>
<proteinExistence type="predicted"/>
<evidence type="ECO:0000256" key="2">
    <source>
        <dbReference type="ARBA" id="ARBA00012438"/>
    </source>
</evidence>
<dbReference type="InterPro" id="IPR050482">
    <property type="entry name" value="Sensor_HK_TwoCompSys"/>
</dbReference>
<dbReference type="AlphaFoldDB" id="A0A6J4RT19"/>
<keyword evidence="5" id="KW-0902">Two-component regulatory system</keyword>
<dbReference type="GO" id="GO:0004673">
    <property type="term" value="F:protein histidine kinase activity"/>
    <property type="evidence" value="ECO:0007669"/>
    <property type="project" value="UniProtKB-EC"/>
</dbReference>
<evidence type="ECO:0000256" key="1">
    <source>
        <dbReference type="ARBA" id="ARBA00000085"/>
    </source>
</evidence>
<sequence length="59" mass="6035">MRVGRDADVLAVEVRDDGVGGAVGLTSLRDRVDALGGRLLVESQAGAGTRVRAELPCAS</sequence>
<dbReference type="PANTHER" id="PTHR24421:SF10">
    <property type="entry name" value="NITRATE_NITRITE SENSOR PROTEIN NARQ"/>
    <property type="match status" value="1"/>
</dbReference>
<keyword evidence="4" id="KW-0418">Kinase</keyword>
<protein>
    <recommendedName>
        <fullName evidence="2">histidine kinase</fullName>
        <ecNumber evidence="2">2.7.13.3</ecNumber>
    </recommendedName>
</protein>
<evidence type="ECO:0000256" key="4">
    <source>
        <dbReference type="ARBA" id="ARBA00022777"/>
    </source>
</evidence>
<dbReference type="EMBL" id="CADCVQ010000025">
    <property type="protein sequence ID" value="CAA9476972.1"/>
    <property type="molecule type" value="Genomic_DNA"/>
</dbReference>
<evidence type="ECO:0000256" key="3">
    <source>
        <dbReference type="ARBA" id="ARBA00022679"/>
    </source>
</evidence>
<evidence type="ECO:0000313" key="6">
    <source>
        <dbReference type="EMBL" id="CAA9476972.1"/>
    </source>
</evidence>
<dbReference type="InterPro" id="IPR036890">
    <property type="entry name" value="HATPase_C_sf"/>
</dbReference>